<dbReference type="EMBL" id="KI295557">
    <property type="protein sequence ID" value="ESA02675.1"/>
    <property type="molecule type" value="Genomic_DNA"/>
</dbReference>
<dbReference type="AlphaFoldDB" id="U9T3G0"/>
<feature type="compositionally biased region" description="Acidic residues" evidence="1">
    <location>
        <begin position="69"/>
        <end position="80"/>
    </location>
</feature>
<reference evidence="2" key="1">
    <citation type="submission" date="2013-07" db="EMBL/GenBank/DDBJ databases">
        <title>The genome of an arbuscular mycorrhizal fungus provides insights into the evolution of the oldest plant symbiosis.</title>
        <authorList>
            <consortium name="DOE Joint Genome Institute"/>
            <person name="Tisserant E."/>
            <person name="Malbreil M."/>
            <person name="Kuo A."/>
            <person name="Kohler A."/>
            <person name="Symeonidi A."/>
            <person name="Balestrini R."/>
            <person name="Charron P."/>
            <person name="Duensing N."/>
            <person name="Frei-dit-Frey N."/>
            <person name="Gianinazzi-Pearson V."/>
            <person name="Gilbert B."/>
            <person name="Handa Y."/>
            <person name="Hijri M."/>
            <person name="Kaul R."/>
            <person name="Kawaguchi M."/>
            <person name="Krajinski F."/>
            <person name="Lammers P."/>
            <person name="Lapierre D."/>
            <person name="Masclaux F.G."/>
            <person name="Murat C."/>
            <person name="Morin E."/>
            <person name="Ndikumana S."/>
            <person name="Pagni M."/>
            <person name="Petitpierre D."/>
            <person name="Requena N."/>
            <person name="Rosikiewicz P."/>
            <person name="Riley R."/>
            <person name="Saito K."/>
            <person name="San Clemente H."/>
            <person name="Shapiro H."/>
            <person name="van Tuinen D."/>
            <person name="Becard G."/>
            <person name="Bonfante P."/>
            <person name="Paszkowski U."/>
            <person name="Shachar-Hill Y."/>
            <person name="Young J.P."/>
            <person name="Sanders I.R."/>
            <person name="Henrissat B."/>
            <person name="Rensing S.A."/>
            <person name="Grigoriev I.V."/>
            <person name="Corradi N."/>
            <person name="Roux C."/>
            <person name="Martin F."/>
        </authorList>
    </citation>
    <scope>NUCLEOTIDE SEQUENCE</scope>
    <source>
        <strain evidence="2">DAOM 197198</strain>
    </source>
</reference>
<feature type="region of interest" description="Disordered" evidence="1">
    <location>
        <begin position="39"/>
        <end position="80"/>
    </location>
</feature>
<dbReference type="HOGENOM" id="CLU_1462083_0_0_1"/>
<accession>U9T3G0</accession>
<name>U9T3G0_RHIID</name>
<proteinExistence type="predicted"/>
<evidence type="ECO:0000313" key="2">
    <source>
        <dbReference type="EMBL" id="ESA02675.1"/>
    </source>
</evidence>
<evidence type="ECO:0000256" key="1">
    <source>
        <dbReference type="SAM" id="MobiDB-lite"/>
    </source>
</evidence>
<protein>
    <submittedName>
        <fullName evidence="2">Uncharacterized protein</fullName>
    </submittedName>
</protein>
<feature type="compositionally biased region" description="Polar residues" evidence="1">
    <location>
        <begin position="45"/>
        <end position="54"/>
    </location>
</feature>
<gene>
    <name evidence="2" type="ORF">GLOINDRAFT_674</name>
</gene>
<sequence>MTNYFSPVLDSDSKSDQFNPFYLVIDDVDDKRAASVNALDDLAMPSSNTQSSNNDKLKKESTLSAPADNPDDPDDTYADIPDDGFLIRSDKWMADSNQIGYNGDGYSLIETLSLTSLLSNSQYAITTNQKIIDQSSQANDSQLINLFINECKTLFIRIRKPTPQLVLALNVVGFQYEELNFMIPV</sequence>
<organism evidence="2">
    <name type="scientific">Rhizophagus irregularis (strain DAOM 181602 / DAOM 197198 / MUCL 43194)</name>
    <name type="common">Arbuscular mycorrhizal fungus</name>
    <name type="synonym">Glomus intraradices</name>
    <dbReference type="NCBI Taxonomy" id="747089"/>
    <lineage>
        <taxon>Eukaryota</taxon>
        <taxon>Fungi</taxon>
        <taxon>Fungi incertae sedis</taxon>
        <taxon>Mucoromycota</taxon>
        <taxon>Glomeromycotina</taxon>
        <taxon>Glomeromycetes</taxon>
        <taxon>Glomerales</taxon>
        <taxon>Glomeraceae</taxon>
        <taxon>Rhizophagus</taxon>
    </lineage>
</organism>